<dbReference type="RefSeq" id="WP_204415746.1">
    <property type="nucleotide sequence ID" value="NZ_JAFBED010000004.1"/>
</dbReference>
<comment type="caution">
    <text evidence="2">The sequence shown here is derived from an EMBL/GenBank/DDBJ whole genome shotgun (WGS) entry which is preliminary data.</text>
</comment>
<evidence type="ECO:0000259" key="1">
    <source>
        <dbReference type="Pfam" id="PF07872"/>
    </source>
</evidence>
<protein>
    <recommendedName>
        <fullName evidence="1">DUF1659 domain-containing protein</fullName>
    </recommendedName>
</protein>
<evidence type="ECO:0000313" key="2">
    <source>
        <dbReference type="EMBL" id="MBM7620211.1"/>
    </source>
</evidence>
<dbReference type="Pfam" id="PF07872">
    <property type="entry name" value="DUF1659"/>
    <property type="match status" value="1"/>
</dbReference>
<name>A0ABS2P006_9BACI</name>
<dbReference type="InterPro" id="IPR012454">
    <property type="entry name" value="DUF1659"/>
</dbReference>
<dbReference type="EMBL" id="JAFBED010000004">
    <property type="protein sequence ID" value="MBM7620211.1"/>
    <property type="molecule type" value="Genomic_DNA"/>
</dbReference>
<reference evidence="2 3" key="1">
    <citation type="submission" date="2021-01" db="EMBL/GenBank/DDBJ databases">
        <title>Genomic Encyclopedia of Type Strains, Phase IV (KMG-IV): sequencing the most valuable type-strain genomes for metagenomic binning, comparative biology and taxonomic classification.</title>
        <authorList>
            <person name="Goeker M."/>
        </authorList>
    </citation>
    <scope>NUCLEOTIDE SEQUENCE [LARGE SCALE GENOMIC DNA]</scope>
    <source>
        <strain evidence="2 3">DSM 25879</strain>
    </source>
</reference>
<dbReference type="Proteomes" id="UP000737402">
    <property type="component" value="Unassembled WGS sequence"/>
</dbReference>
<organism evidence="2 3">
    <name type="scientific">Sutcliffiella tianshenii</name>
    <dbReference type="NCBI Taxonomy" id="1463404"/>
    <lineage>
        <taxon>Bacteria</taxon>
        <taxon>Bacillati</taxon>
        <taxon>Bacillota</taxon>
        <taxon>Bacilli</taxon>
        <taxon>Bacillales</taxon>
        <taxon>Bacillaceae</taxon>
        <taxon>Sutcliffiella</taxon>
    </lineage>
</organism>
<keyword evidence="3" id="KW-1185">Reference proteome</keyword>
<evidence type="ECO:0000313" key="3">
    <source>
        <dbReference type="Proteomes" id="UP000737402"/>
    </source>
</evidence>
<sequence>MAEVTIENSQLRLVYELGDDENGKMQFRTKNYNNIKVAATADGLLAAGFAISGLQNTPVSYVKRNDLQHLG</sequence>
<gene>
    <name evidence="2" type="ORF">JOC95_002064</name>
</gene>
<feature type="domain" description="DUF1659" evidence="1">
    <location>
        <begin position="3"/>
        <end position="68"/>
    </location>
</feature>
<proteinExistence type="predicted"/>
<accession>A0ABS2P006</accession>